<keyword evidence="5" id="KW-0805">Transcription regulation</keyword>
<protein>
    <submittedName>
        <fullName evidence="11">Response regulator</fullName>
    </submittedName>
</protein>
<dbReference type="InterPro" id="IPR011006">
    <property type="entry name" value="CheY-like_superfamily"/>
</dbReference>
<dbReference type="PANTHER" id="PTHR42713:SF3">
    <property type="entry name" value="TRANSCRIPTIONAL REGULATORY PROTEIN HPTR"/>
    <property type="match status" value="1"/>
</dbReference>
<dbReference type="PANTHER" id="PTHR42713">
    <property type="entry name" value="HISTIDINE KINASE-RELATED"/>
    <property type="match status" value="1"/>
</dbReference>
<organism evidence="11 12">
    <name type="scientific">Paenibacillus chungangensis</name>
    <dbReference type="NCBI Taxonomy" id="696535"/>
    <lineage>
        <taxon>Bacteria</taxon>
        <taxon>Bacillati</taxon>
        <taxon>Bacillota</taxon>
        <taxon>Bacilli</taxon>
        <taxon>Bacillales</taxon>
        <taxon>Paenibacillaceae</taxon>
        <taxon>Paenibacillus</taxon>
    </lineage>
</organism>
<evidence type="ECO:0000256" key="3">
    <source>
        <dbReference type="ARBA" id="ARBA00022553"/>
    </source>
</evidence>
<evidence type="ECO:0000256" key="4">
    <source>
        <dbReference type="ARBA" id="ARBA00023012"/>
    </source>
</evidence>
<dbReference type="Gene3D" id="1.10.10.60">
    <property type="entry name" value="Homeodomain-like"/>
    <property type="match status" value="2"/>
</dbReference>
<dbReference type="SUPFAM" id="SSF46689">
    <property type="entry name" value="Homeodomain-like"/>
    <property type="match status" value="2"/>
</dbReference>
<keyword evidence="4" id="KW-0902">Two-component regulatory system</keyword>
<accession>A0ABW3HTM1</accession>
<dbReference type="InterPro" id="IPR018062">
    <property type="entry name" value="HTH_AraC-typ_CS"/>
</dbReference>
<evidence type="ECO:0000256" key="8">
    <source>
        <dbReference type="PROSITE-ProRule" id="PRU00169"/>
    </source>
</evidence>
<gene>
    <name evidence="11" type="ORF">ACFQ2I_16100</name>
</gene>
<evidence type="ECO:0000259" key="10">
    <source>
        <dbReference type="PROSITE" id="PS50110"/>
    </source>
</evidence>
<keyword evidence="3 8" id="KW-0597">Phosphoprotein</keyword>
<dbReference type="InterPro" id="IPR001789">
    <property type="entry name" value="Sig_transdc_resp-reg_receiver"/>
</dbReference>
<keyword evidence="2" id="KW-0963">Cytoplasm</keyword>
<evidence type="ECO:0000313" key="12">
    <source>
        <dbReference type="Proteomes" id="UP001596989"/>
    </source>
</evidence>
<evidence type="ECO:0000256" key="6">
    <source>
        <dbReference type="ARBA" id="ARBA00023125"/>
    </source>
</evidence>
<dbReference type="Pfam" id="PF12833">
    <property type="entry name" value="HTH_18"/>
    <property type="match status" value="1"/>
</dbReference>
<proteinExistence type="predicted"/>
<dbReference type="EMBL" id="JBHTJZ010000024">
    <property type="protein sequence ID" value="MFD0960913.1"/>
    <property type="molecule type" value="Genomic_DNA"/>
</dbReference>
<evidence type="ECO:0000259" key="9">
    <source>
        <dbReference type="PROSITE" id="PS01124"/>
    </source>
</evidence>
<name>A0ABW3HTM1_9BACL</name>
<feature type="domain" description="Response regulatory" evidence="10">
    <location>
        <begin position="3"/>
        <end position="120"/>
    </location>
</feature>
<keyword evidence="7" id="KW-0804">Transcription</keyword>
<dbReference type="PROSITE" id="PS50110">
    <property type="entry name" value="RESPONSE_REGULATORY"/>
    <property type="match status" value="1"/>
</dbReference>
<dbReference type="InterPro" id="IPR020449">
    <property type="entry name" value="Tscrpt_reg_AraC-type_HTH"/>
</dbReference>
<evidence type="ECO:0000256" key="7">
    <source>
        <dbReference type="ARBA" id="ARBA00023163"/>
    </source>
</evidence>
<comment type="subcellular location">
    <subcellularLocation>
        <location evidence="1">Cytoplasm</location>
    </subcellularLocation>
</comment>
<evidence type="ECO:0000256" key="1">
    <source>
        <dbReference type="ARBA" id="ARBA00004496"/>
    </source>
</evidence>
<dbReference type="SMART" id="SM00342">
    <property type="entry name" value="HTH_ARAC"/>
    <property type="match status" value="1"/>
</dbReference>
<comment type="caution">
    <text evidence="11">The sequence shown here is derived from an EMBL/GenBank/DDBJ whole genome shotgun (WGS) entry which is preliminary data.</text>
</comment>
<dbReference type="SUPFAM" id="SSF52172">
    <property type="entry name" value="CheY-like"/>
    <property type="match status" value="1"/>
</dbReference>
<feature type="domain" description="HTH araC/xylS-type" evidence="9">
    <location>
        <begin position="428"/>
        <end position="526"/>
    </location>
</feature>
<dbReference type="InterPro" id="IPR051552">
    <property type="entry name" value="HptR"/>
</dbReference>
<dbReference type="Pfam" id="PF00072">
    <property type="entry name" value="Response_reg"/>
    <property type="match status" value="1"/>
</dbReference>
<dbReference type="RefSeq" id="WP_377565853.1">
    <property type="nucleotide sequence ID" value="NZ_JBHTJZ010000024.1"/>
</dbReference>
<dbReference type="PROSITE" id="PS01124">
    <property type="entry name" value="HTH_ARAC_FAMILY_2"/>
    <property type="match status" value="1"/>
</dbReference>
<dbReference type="InterPro" id="IPR009057">
    <property type="entry name" value="Homeodomain-like_sf"/>
</dbReference>
<dbReference type="SMART" id="SM00448">
    <property type="entry name" value="REC"/>
    <property type="match status" value="1"/>
</dbReference>
<reference evidence="12" key="1">
    <citation type="journal article" date="2019" name="Int. J. Syst. Evol. Microbiol.">
        <title>The Global Catalogue of Microorganisms (GCM) 10K type strain sequencing project: providing services to taxonomists for standard genome sequencing and annotation.</title>
        <authorList>
            <consortium name="The Broad Institute Genomics Platform"/>
            <consortium name="The Broad Institute Genome Sequencing Center for Infectious Disease"/>
            <person name="Wu L."/>
            <person name="Ma J."/>
        </authorList>
    </citation>
    <scope>NUCLEOTIDE SEQUENCE [LARGE SCALE GENOMIC DNA]</scope>
    <source>
        <strain evidence="12">CCUG 59129</strain>
    </source>
</reference>
<dbReference type="Proteomes" id="UP001596989">
    <property type="component" value="Unassembled WGS sequence"/>
</dbReference>
<dbReference type="PROSITE" id="PS00041">
    <property type="entry name" value="HTH_ARAC_FAMILY_1"/>
    <property type="match status" value="1"/>
</dbReference>
<keyword evidence="12" id="KW-1185">Reference proteome</keyword>
<keyword evidence="6" id="KW-0238">DNA-binding</keyword>
<feature type="modified residue" description="4-aspartylphosphate" evidence="8">
    <location>
        <position position="55"/>
    </location>
</feature>
<sequence length="528" mass="61936">MHNIMLVDDDYPVLEYLMQAVPWESLGMKVQGCYESGAKALEAAKTSLPDILITDIGMPHMNGLELIRKMKELHPKLKVAILSCHNEFTYAQQAVRLQVDDYILKETIEIDEVVQLLLKLADQVEEQHSESWSLQQIKNESASVLRDRFLQSLLYSPLLFPERLSDQAKDYGIHLDKDAYVPVLCLIERYEDTWKRFVSEDNFNFVINNVIEELTEESRNASLFRHSKGRLLLFFPLQGAMNHWEKILKDIQRALYKHLLVSVTLLVGQDARDVTTLKERVLKLLKEAEEFRFYSKSRVIARFCKPDYSSEDLYVHYSRALNQFKQIAIEQAASQVDTVTRYWADFISRERYHPRIVREWFLKIMMDLQLKFKSLQHFRSDYTIEVLHQSILEAETLDQLLEMVVTILNSTFPVMDQISQQNQRKEITEAQLYVMRSLGRRVTQEEVADYLHLNPSYFSRLFKKETGETFVVYTTRMKMEKAKELIDQTTSTVEELAEKLGYENKSYFLKCFKNFTGLTPSEYAGRTK</sequence>
<evidence type="ECO:0000313" key="11">
    <source>
        <dbReference type="EMBL" id="MFD0960913.1"/>
    </source>
</evidence>
<evidence type="ECO:0000256" key="5">
    <source>
        <dbReference type="ARBA" id="ARBA00023015"/>
    </source>
</evidence>
<dbReference type="Gene3D" id="3.40.50.2300">
    <property type="match status" value="1"/>
</dbReference>
<dbReference type="PRINTS" id="PR00032">
    <property type="entry name" value="HTHARAC"/>
</dbReference>
<dbReference type="InterPro" id="IPR018060">
    <property type="entry name" value="HTH_AraC"/>
</dbReference>
<dbReference type="CDD" id="cd17536">
    <property type="entry name" value="REC_YesN-like"/>
    <property type="match status" value="1"/>
</dbReference>
<evidence type="ECO:0000256" key="2">
    <source>
        <dbReference type="ARBA" id="ARBA00022490"/>
    </source>
</evidence>